<evidence type="ECO:0000313" key="7">
    <source>
        <dbReference type="EMBL" id="ORY45658.1"/>
    </source>
</evidence>
<feature type="transmembrane region" description="Helical" evidence="6">
    <location>
        <begin position="186"/>
        <end position="208"/>
    </location>
</feature>
<evidence type="ECO:0000256" key="4">
    <source>
        <dbReference type="ARBA" id="ARBA00022989"/>
    </source>
</evidence>
<dbReference type="PANTHER" id="PTHR45649">
    <property type="entry name" value="AMINO-ACID PERMEASE BAT1"/>
    <property type="match status" value="1"/>
</dbReference>
<organism evidence="7 8">
    <name type="scientific">Rhizoclosmatium globosum</name>
    <dbReference type="NCBI Taxonomy" id="329046"/>
    <lineage>
        <taxon>Eukaryota</taxon>
        <taxon>Fungi</taxon>
        <taxon>Fungi incertae sedis</taxon>
        <taxon>Chytridiomycota</taxon>
        <taxon>Chytridiomycota incertae sedis</taxon>
        <taxon>Chytridiomycetes</taxon>
        <taxon>Chytridiales</taxon>
        <taxon>Chytriomycetaceae</taxon>
        <taxon>Rhizoclosmatium</taxon>
    </lineage>
</organism>
<keyword evidence="2" id="KW-0813">Transport</keyword>
<keyword evidence="3 6" id="KW-0812">Transmembrane</keyword>
<evidence type="ECO:0000256" key="3">
    <source>
        <dbReference type="ARBA" id="ARBA00022692"/>
    </source>
</evidence>
<evidence type="ECO:0000256" key="2">
    <source>
        <dbReference type="ARBA" id="ARBA00022448"/>
    </source>
</evidence>
<comment type="caution">
    <text evidence="7">The sequence shown here is derived from an EMBL/GenBank/DDBJ whole genome shotgun (WGS) entry which is preliminary data.</text>
</comment>
<dbReference type="GO" id="GO:0016020">
    <property type="term" value="C:membrane"/>
    <property type="evidence" value="ECO:0007669"/>
    <property type="project" value="UniProtKB-SubCell"/>
</dbReference>
<feature type="transmembrane region" description="Helical" evidence="6">
    <location>
        <begin position="266"/>
        <end position="288"/>
    </location>
</feature>
<dbReference type="GO" id="GO:0022857">
    <property type="term" value="F:transmembrane transporter activity"/>
    <property type="evidence" value="ECO:0007669"/>
    <property type="project" value="InterPro"/>
</dbReference>
<dbReference type="EMBL" id="MCGO01000019">
    <property type="protein sequence ID" value="ORY45658.1"/>
    <property type="molecule type" value="Genomic_DNA"/>
</dbReference>
<feature type="transmembrane region" description="Helical" evidence="6">
    <location>
        <begin position="33"/>
        <end position="54"/>
    </location>
</feature>
<dbReference type="Pfam" id="PF13520">
    <property type="entry name" value="AA_permease_2"/>
    <property type="match status" value="1"/>
</dbReference>
<dbReference type="AlphaFoldDB" id="A0A1Y2CF12"/>
<feature type="transmembrane region" description="Helical" evidence="6">
    <location>
        <begin position="66"/>
        <end position="84"/>
    </location>
</feature>
<feature type="transmembrane region" description="Helical" evidence="6">
    <location>
        <begin position="228"/>
        <end position="245"/>
    </location>
</feature>
<feature type="transmembrane region" description="Helical" evidence="6">
    <location>
        <begin position="497"/>
        <end position="516"/>
    </location>
</feature>
<feature type="transmembrane region" description="Helical" evidence="6">
    <location>
        <begin position="121"/>
        <end position="140"/>
    </location>
</feature>
<feature type="transmembrane region" description="Helical" evidence="6">
    <location>
        <begin position="440"/>
        <end position="464"/>
    </location>
</feature>
<feature type="transmembrane region" description="Helical" evidence="6">
    <location>
        <begin position="404"/>
        <end position="428"/>
    </location>
</feature>
<keyword evidence="5 6" id="KW-0472">Membrane</keyword>
<name>A0A1Y2CF12_9FUNG</name>
<evidence type="ECO:0000256" key="5">
    <source>
        <dbReference type="ARBA" id="ARBA00023136"/>
    </source>
</evidence>
<evidence type="ECO:0000313" key="8">
    <source>
        <dbReference type="Proteomes" id="UP000193642"/>
    </source>
</evidence>
<dbReference type="PANTHER" id="PTHR45649:SF26">
    <property type="entry name" value="OS04G0435100 PROTEIN"/>
    <property type="match status" value="1"/>
</dbReference>
<keyword evidence="8" id="KW-1185">Reference proteome</keyword>
<feature type="transmembrane region" description="Helical" evidence="6">
    <location>
        <begin position="308"/>
        <end position="329"/>
    </location>
</feature>
<evidence type="ECO:0000256" key="1">
    <source>
        <dbReference type="ARBA" id="ARBA00004141"/>
    </source>
</evidence>
<reference evidence="7 8" key="1">
    <citation type="submission" date="2016-07" db="EMBL/GenBank/DDBJ databases">
        <title>Pervasive Adenine N6-methylation of Active Genes in Fungi.</title>
        <authorList>
            <consortium name="DOE Joint Genome Institute"/>
            <person name="Mondo S.J."/>
            <person name="Dannebaum R.O."/>
            <person name="Kuo R.C."/>
            <person name="Labutti K."/>
            <person name="Haridas S."/>
            <person name="Kuo A."/>
            <person name="Salamov A."/>
            <person name="Ahrendt S.R."/>
            <person name="Lipzen A."/>
            <person name="Sullivan W."/>
            <person name="Andreopoulos W.B."/>
            <person name="Clum A."/>
            <person name="Lindquist E."/>
            <person name="Daum C."/>
            <person name="Ramamoorthy G.K."/>
            <person name="Gryganskyi A."/>
            <person name="Culley D."/>
            <person name="Magnuson J.K."/>
            <person name="James T.Y."/>
            <person name="O'Malley M.A."/>
            <person name="Stajich J.E."/>
            <person name="Spatafora J.W."/>
            <person name="Visel A."/>
            <person name="Grigoriev I.V."/>
        </authorList>
    </citation>
    <scope>NUCLEOTIDE SEQUENCE [LARGE SCALE GENOMIC DNA]</scope>
    <source>
        <strain evidence="7 8">JEL800</strain>
    </source>
</reference>
<proteinExistence type="predicted"/>
<dbReference type="Proteomes" id="UP000193642">
    <property type="component" value="Unassembled WGS sequence"/>
</dbReference>
<protein>
    <submittedName>
        <fullName evidence="7">Amino acid transporter</fullName>
    </submittedName>
</protein>
<comment type="subcellular location">
    <subcellularLocation>
        <location evidence="1">Membrane</location>
        <topology evidence="1">Multi-pass membrane protein</topology>
    </subcellularLocation>
</comment>
<gene>
    <name evidence="7" type="ORF">BCR33DRAFT_765452</name>
</gene>
<dbReference type="OrthoDB" id="10054429at2759"/>
<sequence>MSHHDVVEASQDDEARLKQLGYRQELFRALNSFANFGITFTILSEPMSVLPLIYMGLGAGGPRGMLITWPVISFFSAFSAASMSEIVSTYPTSGGLYYWSASLAGPKWAPYASYMTGYFNFLGLSGITAGTAYAFGQFFVNCFNPSLDPTSWTSKFVVVIAGILSLMLSGYLCSFGSKIVAIMGKVCFWLNLFGLAIIVLSIFITSPTKISPGEMFNTWSNLTGLPDSWAASISVLLACLTYTGYDSAAHLAEETKNPAVQGPRSIGYAIISTFISGYFALFLILSTIDPSRFSTLYGESSFALMDIFASTVGYNSGIVFNVILMMIAITNEFGMMLTHARMTFAFSRDGALPGSKWLHQLGWGDSELGREGVGSSQVPLRATLAIVIIDSLILVPSLHSATLYTAINSFGVIGTYLAYMVPIFLRVVRHDKFPPGPFSLGIWGVPVGIVAILFLSFASIALVLPTAYTDPSAFVMADNITLDHDAYASAYLTNFNWAPVVVIGVFILANGFWVFYARHWFQGPPIDTETKWQLDSTDCRDITT</sequence>
<dbReference type="STRING" id="329046.A0A1Y2CF12"/>
<accession>A0A1Y2CF12</accession>
<dbReference type="InterPro" id="IPR002293">
    <property type="entry name" value="AA/rel_permease1"/>
</dbReference>
<evidence type="ECO:0000256" key="6">
    <source>
        <dbReference type="SAM" id="Phobius"/>
    </source>
</evidence>
<feature type="transmembrane region" description="Helical" evidence="6">
    <location>
        <begin position="152"/>
        <end position="174"/>
    </location>
</feature>
<dbReference type="Gene3D" id="1.20.1740.10">
    <property type="entry name" value="Amino acid/polyamine transporter I"/>
    <property type="match status" value="1"/>
</dbReference>
<dbReference type="PIRSF" id="PIRSF006060">
    <property type="entry name" value="AA_transporter"/>
    <property type="match status" value="1"/>
</dbReference>
<keyword evidence="4 6" id="KW-1133">Transmembrane helix</keyword>